<dbReference type="InterPro" id="IPR042228">
    <property type="entry name" value="Dynein_linker_3"/>
</dbReference>
<sequence length="465" mass="53877">MEPIIYNSKNLIDRALSGRDAILVKFNKCAEKDGQTYLSEAKNVFEKMQNPMLLDPKADREEVRQYLNDLLEQMESVQQKSKALKDRQKELKVPFMNLEPEEVTSTTMKYLKTVQMLEKGLPPNDVVSMLKKKVEVMKQRLQVITDIRNPHLKKRHWDLIQEALNYKFIKDEPLTLGLLIEIDAFDKSEEMMEIAGMASSQAALEAILKKVVDASKHVEFPVLPYKDQKDVYIIGSTDEIQQLLDDSNINIQTIQSSRHVGPIKTKVEEWAASLSLFNKTLESWINCQRTWLYLESIFSAPDIQRQLPVEAKLFVEVDRSYKEIMRRVKKTPIRNGTQPGLWETFEYNNELLDTILKCLEAYLETKRVTFPRFYFLSNDELLEILAQTQNPLAVQPHLRKCFDAIHRLEFAVVEGLPPEEEIQFTNDILSMISPEGEKIGLGKVSSFFFFFCLGFYGLGITHTFY</sequence>
<dbReference type="GO" id="GO:0045505">
    <property type="term" value="F:dynein intermediate chain binding"/>
    <property type="evidence" value="ECO:0007669"/>
    <property type="project" value="InterPro"/>
</dbReference>
<reference evidence="5 6" key="1">
    <citation type="submission" date="2025-04" db="UniProtKB">
        <authorList>
            <consortium name="RefSeq"/>
        </authorList>
    </citation>
    <scope>IDENTIFICATION</scope>
</reference>
<dbReference type="GO" id="GO:0007018">
    <property type="term" value="P:microtubule-based movement"/>
    <property type="evidence" value="ECO:0007669"/>
    <property type="project" value="InterPro"/>
</dbReference>
<feature type="transmembrane region" description="Helical" evidence="2">
    <location>
        <begin position="447"/>
        <end position="464"/>
    </location>
</feature>
<feature type="domain" description="Dynein heavy chain linker" evidence="3">
    <location>
        <begin position="71"/>
        <end position="442"/>
    </location>
</feature>
<dbReference type="PANTHER" id="PTHR45703:SF36">
    <property type="entry name" value="DYNEIN HEAVY CHAIN, CYTOPLASMIC"/>
    <property type="match status" value="1"/>
</dbReference>
<dbReference type="InterPro" id="IPR042222">
    <property type="entry name" value="Dynein_2_N"/>
</dbReference>
<dbReference type="RefSeq" id="XP_055874602.1">
    <property type="nucleotide sequence ID" value="XM_056018627.1"/>
</dbReference>
<dbReference type="GO" id="GO:0051959">
    <property type="term" value="F:dynein light intermediate chain binding"/>
    <property type="evidence" value="ECO:0007669"/>
    <property type="project" value="InterPro"/>
</dbReference>
<feature type="coiled-coil region" evidence="1">
    <location>
        <begin position="60"/>
        <end position="87"/>
    </location>
</feature>
<dbReference type="Proteomes" id="UP001165740">
    <property type="component" value="Chromosome 2"/>
</dbReference>
<keyword evidence="2" id="KW-0812">Transmembrane</keyword>
<dbReference type="InterPro" id="IPR026983">
    <property type="entry name" value="DHC"/>
</dbReference>
<name>A0A9W2ZI41_BIOGL</name>
<dbReference type="FunFam" id="1.20.140.100:FF:000004">
    <property type="entry name" value="Dynein axonemal heavy chain 6"/>
    <property type="match status" value="1"/>
</dbReference>
<dbReference type="OrthoDB" id="6146608at2759"/>
<keyword evidence="1" id="KW-0175">Coiled coil</keyword>
<dbReference type="Gene3D" id="1.20.140.100">
    <property type="entry name" value="Dynein heavy chain, N-terminal domain 2"/>
    <property type="match status" value="1"/>
</dbReference>
<evidence type="ECO:0000256" key="1">
    <source>
        <dbReference type="SAM" id="Coils"/>
    </source>
</evidence>
<organism evidence="4 6">
    <name type="scientific">Biomphalaria glabrata</name>
    <name type="common">Bloodfluke planorb</name>
    <name type="synonym">Freshwater snail</name>
    <dbReference type="NCBI Taxonomy" id="6526"/>
    <lineage>
        <taxon>Eukaryota</taxon>
        <taxon>Metazoa</taxon>
        <taxon>Spiralia</taxon>
        <taxon>Lophotrochozoa</taxon>
        <taxon>Mollusca</taxon>
        <taxon>Gastropoda</taxon>
        <taxon>Heterobranchia</taxon>
        <taxon>Euthyneura</taxon>
        <taxon>Panpulmonata</taxon>
        <taxon>Hygrophila</taxon>
        <taxon>Lymnaeoidea</taxon>
        <taxon>Planorbidae</taxon>
        <taxon>Biomphalaria</taxon>
    </lineage>
</organism>
<dbReference type="RefSeq" id="XP_055874601.1">
    <property type="nucleotide sequence ID" value="XM_056018626.1"/>
</dbReference>
<protein>
    <submittedName>
        <fullName evidence="5 6">Dynein axonemal heavy chain 6-like isoform X1</fullName>
    </submittedName>
</protein>
<evidence type="ECO:0000259" key="3">
    <source>
        <dbReference type="Pfam" id="PF08393"/>
    </source>
</evidence>
<dbReference type="GO" id="GO:0030286">
    <property type="term" value="C:dynein complex"/>
    <property type="evidence" value="ECO:0007669"/>
    <property type="project" value="InterPro"/>
</dbReference>
<gene>
    <name evidence="5 6" type="primary">LOC129924405</name>
</gene>
<accession>A0A9W2ZI41</accession>
<dbReference type="PANTHER" id="PTHR45703">
    <property type="entry name" value="DYNEIN HEAVY CHAIN"/>
    <property type="match status" value="1"/>
</dbReference>
<dbReference type="Pfam" id="PF08393">
    <property type="entry name" value="DHC_N2"/>
    <property type="match status" value="1"/>
</dbReference>
<evidence type="ECO:0000313" key="6">
    <source>
        <dbReference type="RefSeq" id="XP_055874602.1"/>
    </source>
</evidence>
<evidence type="ECO:0000313" key="4">
    <source>
        <dbReference type="Proteomes" id="UP001165740"/>
    </source>
</evidence>
<dbReference type="AlphaFoldDB" id="A0A9W2ZI41"/>
<keyword evidence="2" id="KW-0472">Membrane</keyword>
<proteinExistence type="predicted"/>
<dbReference type="InterPro" id="IPR013602">
    <property type="entry name" value="Dynein_heavy_linker"/>
</dbReference>
<keyword evidence="4" id="KW-1185">Reference proteome</keyword>
<dbReference type="GeneID" id="129924405"/>
<dbReference type="Gene3D" id="3.20.180.20">
    <property type="entry name" value="Dynein heavy chain, N-terminal domain 2"/>
    <property type="match status" value="1"/>
</dbReference>
<evidence type="ECO:0000256" key="2">
    <source>
        <dbReference type="SAM" id="Phobius"/>
    </source>
</evidence>
<dbReference type="Gene3D" id="1.10.287.2620">
    <property type="match status" value="1"/>
</dbReference>
<keyword evidence="2" id="KW-1133">Transmembrane helix</keyword>
<evidence type="ECO:0000313" key="5">
    <source>
        <dbReference type="RefSeq" id="XP_055874601.1"/>
    </source>
</evidence>
<dbReference type="OMA" id="DIHNQIP"/>